<proteinExistence type="predicted"/>
<reference evidence="1 2" key="1">
    <citation type="submission" date="2023-01" db="EMBL/GenBank/DDBJ databases">
        <authorList>
            <person name="Whitehead M."/>
        </authorList>
    </citation>
    <scope>NUCLEOTIDE SEQUENCE [LARGE SCALE GENOMIC DNA]</scope>
</reference>
<evidence type="ECO:0000313" key="1">
    <source>
        <dbReference type="EMBL" id="CAI6349649.1"/>
    </source>
</evidence>
<protein>
    <recommendedName>
        <fullName evidence="3">LAGLIDADG homing endonuclease</fullName>
    </recommendedName>
</protein>
<accession>A0AAV0VZP1</accession>
<evidence type="ECO:0008006" key="3">
    <source>
        <dbReference type="Google" id="ProtNLM"/>
    </source>
</evidence>
<sequence length="89" mass="10268">MLPKLVINDEGGKMLISNRPRLLPFLTLKSLAELYTLEVIYEVDGSKLSQQYSFIFPGQWVTDCLFVCRVVDKLHHISSDLPNKYPQKK</sequence>
<comment type="caution">
    <text evidence="1">The sequence shown here is derived from an EMBL/GenBank/DDBJ whole genome shotgun (WGS) entry which is preliminary data.</text>
</comment>
<dbReference type="AlphaFoldDB" id="A0AAV0VZP1"/>
<name>A0AAV0VZP1_9HEMI</name>
<dbReference type="EMBL" id="CARXXK010000001">
    <property type="protein sequence ID" value="CAI6349649.1"/>
    <property type="molecule type" value="Genomic_DNA"/>
</dbReference>
<gene>
    <name evidence="1" type="ORF">MEUPH1_LOCUS6190</name>
</gene>
<evidence type="ECO:0000313" key="2">
    <source>
        <dbReference type="Proteomes" id="UP001160148"/>
    </source>
</evidence>
<organism evidence="1 2">
    <name type="scientific">Macrosiphum euphorbiae</name>
    <name type="common">potato aphid</name>
    <dbReference type="NCBI Taxonomy" id="13131"/>
    <lineage>
        <taxon>Eukaryota</taxon>
        <taxon>Metazoa</taxon>
        <taxon>Ecdysozoa</taxon>
        <taxon>Arthropoda</taxon>
        <taxon>Hexapoda</taxon>
        <taxon>Insecta</taxon>
        <taxon>Pterygota</taxon>
        <taxon>Neoptera</taxon>
        <taxon>Paraneoptera</taxon>
        <taxon>Hemiptera</taxon>
        <taxon>Sternorrhyncha</taxon>
        <taxon>Aphidomorpha</taxon>
        <taxon>Aphidoidea</taxon>
        <taxon>Aphididae</taxon>
        <taxon>Macrosiphini</taxon>
        <taxon>Macrosiphum</taxon>
    </lineage>
</organism>
<dbReference type="Proteomes" id="UP001160148">
    <property type="component" value="Unassembled WGS sequence"/>
</dbReference>
<keyword evidence="2" id="KW-1185">Reference proteome</keyword>